<feature type="non-terminal residue" evidence="1">
    <location>
        <position position="1"/>
    </location>
</feature>
<gene>
    <name evidence="1" type="ORF">S01H4_08517</name>
</gene>
<name>X1BE12_9ZZZZ</name>
<dbReference type="AlphaFoldDB" id="X1BE12"/>
<accession>X1BE12</accession>
<organism evidence="1">
    <name type="scientific">marine sediment metagenome</name>
    <dbReference type="NCBI Taxonomy" id="412755"/>
    <lineage>
        <taxon>unclassified sequences</taxon>
        <taxon>metagenomes</taxon>
        <taxon>ecological metagenomes</taxon>
    </lineage>
</organism>
<sequence length="36" mass="4313">FEMMAAAFKAEGNIWAGFRKDRTTWFPEEMKEKTRT</sequence>
<protein>
    <submittedName>
        <fullName evidence="1">Uncharacterized protein</fullName>
    </submittedName>
</protein>
<dbReference type="EMBL" id="BART01002932">
    <property type="protein sequence ID" value="GAG70236.1"/>
    <property type="molecule type" value="Genomic_DNA"/>
</dbReference>
<proteinExistence type="predicted"/>
<evidence type="ECO:0000313" key="1">
    <source>
        <dbReference type="EMBL" id="GAG70236.1"/>
    </source>
</evidence>
<reference evidence="1" key="1">
    <citation type="journal article" date="2014" name="Front. Microbiol.">
        <title>High frequency of phylogenetically diverse reductive dehalogenase-homologous genes in deep subseafloor sedimentary metagenomes.</title>
        <authorList>
            <person name="Kawai M."/>
            <person name="Futagami T."/>
            <person name="Toyoda A."/>
            <person name="Takaki Y."/>
            <person name="Nishi S."/>
            <person name="Hori S."/>
            <person name="Arai W."/>
            <person name="Tsubouchi T."/>
            <person name="Morono Y."/>
            <person name="Uchiyama I."/>
            <person name="Ito T."/>
            <person name="Fujiyama A."/>
            <person name="Inagaki F."/>
            <person name="Takami H."/>
        </authorList>
    </citation>
    <scope>NUCLEOTIDE SEQUENCE</scope>
    <source>
        <strain evidence="1">Expedition CK06-06</strain>
    </source>
</reference>
<comment type="caution">
    <text evidence="1">The sequence shown here is derived from an EMBL/GenBank/DDBJ whole genome shotgun (WGS) entry which is preliminary data.</text>
</comment>